<gene>
    <name evidence="10" type="ORF">ACHHYP_11613</name>
</gene>
<evidence type="ECO:0000256" key="6">
    <source>
        <dbReference type="ARBA" id="ARBA00023067"/>
    </source>
</evidence>
<name>A0A1V9YIS4_ACHHY</name>
<dbReference type="PANTHER" id="PTHR14418:SF5">
    <property type="entry name" value="CONDENSIN COMPLEX SUBUNIT 3"/>
    <property type="match status" value="1"/>
</dbReference>
<feature type="compositionally biased region" description="Low complexity" evidence="8">
    <location>
        <begin position="818"/>
        <end position="832"/>
    </location>
</feature>
<dbReference type="GO" id="GO:0051301">
    <property type="term" value="P:cell division"/>
    <property type="evidence" value="ECO:0007669"/>
    <property type="project" value="UniProtKB-KW"/>
</dbReference>
<keyword evidence="5" id="KW-0498">Mitosis</keyword>
<dbReference type="Pfam" id="PF12719">
    <property type="entry name" value="Cnd3"/>
    <property type="match status" value="1"/>
</dbReference>
<dbReference type="PANTHER" id="PTHR14418">
    <property type="entry name" value="CONDENSIN COMPLEX SUBUNIT 3-RELATED"/>
    <property type="match status" value="1"/>
</dbReference>
<dbReference type="AlphaFoldDB" id="A0A1V9YIS4"/>
<proteinExistence type="inferred from homology"/>
<dbReference type="InterPro" id="IPR011989">
    <property type="entry name" value="ARM-like"/>
</dbReference>
<feature type="region of interest" description="Disordered" evidence="8">
    <location>
        <begin position="995"/>
        <end position="1072"/>
    </location>
</feature>
<feature type="compositionally biased region" description="Acidic residues" evidence="8">
    <location>
        <begin position="1062"/>
        <end position="1072"/>
    </location>
</feature>
<dbReference type="GO" id="GO:0000796">
    <property type="term" value="C:condensin complex"/>
    <property type="evidence" value="ECO:0007669"/>
    <property type="project" value="InterPro"/>
</dbReference>
<dbReference type="SUPFAM" id="SSF48371">
    <property type="entry name" value="ARM repeat"/>
    <property type="match status" value="1"/>
</dbReference>
<organism evidence="10 11">
    <name type="scientific">Achlya hypogyna</name>
    <name type="common">Oomycete</name>
    <name type="synonym">Protoachlya hypogyna</name>
    <dbReference type="NCBI Taxonomy" id="1202772"/>
    <lineage>
        <taxon>Eukaryota</taxon>
        <taxon>Sar</taxon>
        <taxon>Stramenopiles</taxon>
        <taxon>Oomycota</taxon>
        <taxon>Saprolegniomycetes</taxon>
        <taxon>Saprolegniales</taxon>
        <taxon>Achlyaceae</taxon>
        <taxon>Achlya</taxon>
    </lineage>
</organism>
<comment type="subcellular location">
    <subcellularLocation>
        <location evidence="1">Chromosome</location>
    </subcellularLocation>
</comment>
<evidence type="ECO:0000256" key="1">
    <source>
        <dbReference type="ARBA" id="ARBA00004286"/>
    </source>
</evidence>
<feature type="compositionally biased region" description="Polar residues" evidence="8">
    <location>
        <begin position="867"/>
        <end position="887"/>
    </location>
</feature>
<reference evidence="10 11" key="1">
    <citation type="journal article" date="2014" name="Genome Biol. Evol.">
        <title>The secreted proteins of Achlya hypogyna and Thraustotheca clavata identify the ancestral oomycete secretome and reveal gene acquisitions by horizontal gene transfer.</title>
        <authorList>
            <person name="Misner I."/>
            <person name="Blouin N."/>
            <person name="Leonard G."/>
            <person name="Richards T.A."/>
            <person name="Lane C.E."/>
        </authorList>
    </citation>
    <scope>NUCLEOTIDE SEQUENCE [LARGE SCALE GENOMIC DNA]</scope>
    <source>
        <strain evidence="10 11">ATCC 48635</strain>
    </source>
</reference>
<evidence type="ECO:0000256" key="2">
    <source>
        <dbReference type="ARBA" id="ARBA00006533"/>
    </source>
</evidence>
<keyword evidence="7" id="KW-0131">Cell cycle</keyword>
<dbReference type="Proteomes" id="UP000243579">
    <property type="component" value="Unassembled WGS sequence"/>
</dbReference>
<evidence type="ECO:0000256" key="8">
    <source>
        <dbReference type="SAM" id="MobiDB-lite"/>
    </source>
</evidence>
<keyword evidence="11" id="KW-1185">Reference proteome</keyword>
<dbReference type="EMBL" id="JNBR01001646">
    <property type="protein sequence ID" value="OQR85643.1"/>
    <property type="molecule type" value="Genomic_DNA"/>
</dbReference>
<dbReference type="InterPro" id="IPR025977">
    <property type="entry name" value="Cnd3_C"/>
</dbReference>
<feature type="compositionally biased region" description="Acidic residues" evidence="8">
    <location>
        <begin position="888"/>
        <end position="897"/>
    </location>
</feature>
<feature type="region of interest" description="Disordered" evidence="8">
    <location>
        <begin position="805"/>
        <end position="927"/>
    </location>
</feature>
<sequence>MAGAEGSDIREELHEILGAIVEDAPEHDGGFLRAKHLASLQDLYDGGADAFVPAVQLALVRPFKDDRRGRVAADIDRLLEVVSAVKYSTEDHERMLRFAIRGSEAEDKSVRARSTQFTGLLISAASTITDAVRPDVTKAMLRRAHDKLPAIRKLSVLALRHLQRPSVEDIDTVTTTVLRLAVTDPSAEVRIAAVDHVAVHATSVGDLLIRVRDIKPEVRTAVFRSLASADTTAILSPSDRVHVLDQGLHDRDEAVVAACHDLVLAWLRAARGSPIEVLATLDTEKAPEVCAALCRWLLQHHADALVVANVKDRALLGEDLSVAETFFWKEQCAYLQAADTDALDALLPAIPAYCDLLRHLQHSLADADDAAKATVVAVGKHVLELGLQLDFQDEVGRRLLVHLLRECLGNCSFEGAWLPGAVRLLATICRATEFEFVQYMTEITSDLFDAMQEMPALSPETRAELTRELDAVDEQLEDPALSVAAYDALHAQALALEAQLEEPRTLQWLRCLELTAQLLRLTRQTLGNATIAGVLHMILPAVDSDIPALRERGLECLGLYCLLDRAMAAQHAIVFWRVLNADDEDGDAKDVCIQVLLDFFTGFKQLEIPPFVEDGETVTAAGILKGLATYFCTDQRELDEWDVPTQTLVVRGFIKLYLLQRLDDVEILQQLLELYFHPFLKQMVHAAEHGFCSETLQMLSVFYPAVDCALVHDACHHVLSRALYGVSHVPFTEAAAYLLALLEHPPRDGRCHENHHNRVARWVCVEMLALHEVKHVVTKKDKLGFLSQWWTLLHELKWTVAASDDDDVDDDAPIRPKATAPADAPTPMANDTADAHATDAPTTEATDAPPTGATDTPTMDATDAPTMETSEAPTTEATDALTTNPTETADEPMDGEDTAPSTPGKAAKKTTEAPEDETPVASDAKEAAVPDEAALLFVLFDEVCQLMPDAAAFRAKMATAFGATTYALTDATSDWILAAVAARKDVLAQAEYKKSIQKRAGRQRAASDSDSDCDSVSDNDAGRKAACPTPQRAKSTRASKSSAAAKLRADAASSESEPSVVEIDDDSSDASD</sequence>
<dbReference type="STRING" id="1202772.A0A1V9YIS4"/>
<dbReference type="GO" id="GO:0007076">
    <property type="term" value="P:mitotic chromosome condensation"/>
    <property type="evidence" value="ECO:0007669"/>
    <property type="project" value="InterPro"/>
</dbReference>
<dbReference type="OrthoDB" id="27187at2759"/>
<evidence type="ECO:0000313" key="10">
    <source>
        <dbReference type="EMBL" id="OQR85643.1"/>
    </source>
</evidence>
<comment type="caution">
    <text evidence="10">The sequence shown here is derived from an EMBL/GenBank/DDBJ whole genome shotgun (WGS) entry which is preliminary data.</text>
</comment>
<dbReference type="GO" id="GO:0000793">
    <property type="term" value="C:condensed chromosome"/>
    <property type="evidence" value="ECO:0007669"/>
    <property type="project" value="TreeGrafter"/>
</dbReference>
<keyword evidence="3" id="KW-0158">Chromosome</keyword>
<dbReference type="InterPro" id="IPR027165">
    <property type="entry name" value="CND3"/>
</dbReference>
<evidence type="ECO:0000259" key="9">
    <source>
        <dbReference type="Pfam" id="PF12719"/>
    </source>
</evidence>
<evidence type="ECO:0000256" key="3">
    <source>
        <dbReference type="ARBA" id="ARBA00022454"/>
    </source>
</evidence>
<feature type="compositionally biased region" description="Low complexity" evidence="8">
    <location>
        <begin position="838"/>
        <end position="866"/>
    </location>
</feature>
<feature type="domain" description="Nuclear condensin complex subunit 3 C-terminal" evidence="9">
    <location>
        <begin position="510"/>
        <end position="704"/>
    </location>
</feature>
<dbReference type="InterPro" id="IPR016024">
    <property type="entry name" value="ARM-type_fold"/>
</dbReference>
<evidence type="ECO:0000313" key="11">
    <source>
        <dbReference type="Proteomes" id="UP000243579"/>
    </source>
</evidence>
<comment type="similarity">
    <text evidence="2">Belongs to the CND3 (condensin subunit 3) family.</text>
</comment>
<accession>A0A1V9YIS4</accession>
<feature type="compositionally biased region" description="Low complexity" evidence="8">
    <location>
        <begin position="1032"/>
        <end position="1061"/>
    </location>
</feature>
<keyword evidence="4" id="KW-0132">Cell division</keyword>
<keyword evidence="6" id="KW-0226">DNA condensation</keyword>
<evidence type="ECO:0000256" key="7">
    <source>
        <dbReference type="ARBA" id="ARBA00023306"/>
    </source>
</evidence>
<evidence type="ECO:0000256" key="4">
    <source>
        <dbReference type="ARBA" id="ARBA00022618"/>
    </source>
</evidence>
<dbReference type="Gene3D" id="1.25.10.10">
    <property type="entry name" value="Leucine-rich Repeat Variant"/>
    <property type="match status" value="1"/>
</dbReference>
<evidence type="ECO:0000256" key="5">
    <source>
        <dbReference type="ARBA" id="ARBA00022776"/>
    </source>
</evidence>
<protein>
    <submittedName>
        <fullName evidence="10">Condensin complex subunit 3</fullName>
    </submittedName>
</protein>